<name>A0A0F9MZX5_9ZZZZ</name>
<accession>A0A0F9MZX5</accession>
<comment type="caution">
    <text evidence="1">The sequence shown here is derived from an EMBL/GenBank/DDBJ whole genome shotgun (WGS) entry which is preliminary data.</text>
</comment>
<organism evidence="1">
    <name type="scientific">marine sediment metagenome</name>
    <dbReference type="NCBI Taxonomy" id="412755"/>
    <lineage>
        <taxon>unclassified sequences</taxon>
        <taxon>metagenomes</taxon>
        <taxon>ecological metagenomes</taxon>
    </lineage>
</organism>
<dbReference type="AlphaFoldDB" id="A0A0F9MZX5"/>
<gene>
    <name evidence="1" type="ORF">LCGC14_1322250</name>
</gene>
<protein>
    <submittedName>
        <fullName evidence="1">Uncharacterized protein</fullName>
    </submittedName>
</protein>
<sequence length="280" mass="32791">MTAHITYEKLLGVISLGLLKKIVVRNCLADISGISKIEGAKYNGVYVGSPGKDIFFMLPYLKPKQMREVAKKLADLLPQKAPSNNVNISTCIRFIYGQFEKQGVLRSEKDYKKMKKEKPNWDLPRKFLGLLCRELEAKKKYYGLTILSEIDAHRWGDEAIIDKDLVKLMIMEEKYLETVKYAHKCKSYKHMFSPYFWAAKYFIKFGEHEKAIEYCKLNIENANKYCDEYVAIGDKYYVSRFGLCFKYIKEAGVLRWSRFEREYKSNIKSKTVKMAYKKIS</sequence>
<reference evidence="1" key="1">
    <citation type="journal article" date="2015" name="Nature">
        <title>Complex archaea that bridge the gap between prokaryotes and eukaryotes.</title>
        <authorList>
            <person name="Spang A."/>
            <person name="Saw J.H."/>
            <person name="Jorgensen S.L."/>
            <person name="Zaremba-Niedzwiedzka K."/>
            <person name="Martijn J."/>
            <person name="Lind A.E."/>
            <person name="van Eijk R."/>
            <person name="Schleper C."/>
            <person name="Guy L."/>
            <person name="Ettema T.J."/>
        </authorList>
    </citation>
    <scope>NUCLEOTIDE SEQUENCE</scope>
</reference>
<evidence type="ECO:0000313" key="1">
    <source>
        <dbReference type="EMBL" id="KKM82175.1"/>
    </source>
</evidence>
<dbReference type="EMBL" id="LAZR01007903">
    <property type="protein sequence ID" value="KKM82175.1"/>
    <property type="molecule type" value="Genomic_DNA"/>
</dbReference>
<proteinExistence type="predicted"/>